<name>A0A0V0J9V2_SCHSO</name>
<evidence type="ECO:0000313" key="8">
    <source>
        <dbReference type="EMBL" id="JAP62507.1"/>
    </source>
</evidence>
<dbReference type="SUPFAM" id="SSF47473">
    <property type="entry name" value="EF-hand"/>
    <property type="match status" value="1"/>
</dbReference>
<dbReference type="Pfam" id="PF13499">
    <property type="entry name" value="EF-hand_7"/>
    <property type="match status" value="1"/>
</dbReference>
<dbReference type="SMART" id="SM00054">
    <property type="entry name" value="EFh"/>
    <property type="match status" value="3"/>
</dbReference>
<dbReference type="PROSITE" id="PS00018">
    <property type="entry name" value="EF_HAND_1"/>
    <property type="match status" value="3"/>
</dbReference>
<evidence type="ECO:0000256" key="6">
    <source>
        <dbReference type="ARBA" id="ARBA00023288"/>
    </source>
</evidence>
<evidence type="ECO:0000256" key="4">
    <source>
        <dbReference type="ARBA" id="ARBA00022737"/>
    </source>
</evidence>
<dbReference type="PROSITE" id="PS50222">
    <property type="entry name" value="EF_HAND_2"/>
    <property type="match status" value="3"/>
</dbReference>
<keyword evidence="4" id="KW-0677">Repeat</keyword>
<dbReference type="InterPro" id="IPR018247">
    <property type="entry name" value="EF_Hand_1_Ca_BS"/>
</dbReference>
<sequence length="191" mass="21471">MGNKSSSLDPKTCEMLHQKSRMSSKEIKSWYKQFKKDFPNGSMNREQFAEVYSKFFPGGHSESFANIVFDNFDSDGNGEVDFTEFTCALGIINNGSIEEKINWAFDLYDQDKNGVITKAEFIRILNALYKLIGVVDSNHLPPGRMTPEQHADVIFSKLDINKDGQLSRAEFIRGASGDGDIMGMLQFTQAS</sequence>
<protein>
    <submittedName>
        <fullName evidence="8">Neurocalcin homolog</fullName>
    </submittedName>
</protein>
<comment type="similarity">
    <text evidence="1">Belongs to the recoverin family.</text>
</comment>
<proteinExistence type="inferred from homology"/>
<feature type="domain" description="EF-hand" evidence="7">
    <location>
        <begin position="60"/>
        <end position="95"/>
    </location>
</feature>
<dbReference type="PANTHER" id="PTHR23055">
    <property type="entry name" value="CALCIUM BINDING PROTEINS"/>
    <property type="match status" value="1"/>
</dbReference>
<keyword evidence="6" id="KW-0449">Lipoprotein</keyword>
<dbReference type="EMBL" id="GEEE01000718">
    <property type="protein sequence ID" value="JAP62507.1"/>
    <property type="molecule type" value="Transcribed_RNA"/>
</dbReference>
<evidence type="ECO:0000259" key="7">
    <source>
        <dbReference type="PROSITE" id="PS50222"/>
    </source>
</evidence>
<dbReference type="PANTHER" id="PTHR23055:SF178">
    <property type="entry name" value="NEUROCALCIN HOMOLOG"/>
    <property type="match status" value="1"/>
</dbReference>
<dbReference type="PRINTS" id="PR00450">
    <property type="entry name" value="RECOVERIN"/>
</dbReference>
<keyword evidence="5" id="KW-0106">Calcium</keyword>
<dbReference type="InterPro" id="IPR002048">
    <property type="entry name" value="EF_hand_dom"/>
</dbReference>
<reference evidence="8" key="1">
    <citation type="submission" date="2016-01" db="EMBL/GenBank/DDBJ databases">
        <title>Reference transcriptome for the parasite Schistocephalus solidus: insights into the molecular evolution of parasitism.</title>
        <authorList>
            <person name="Hebert F.O."/>
            <person name="Grambauer S."/>
            <person name="Barber I."/>
            <person name="Landry C.R."/>
            <person name="Aubin-Horth N."/>
        </authorList>
    </citation>
    <scope>NUCLEOTIDE SEQUENCE</scope>
</reference>
<keyword evidence="2" id="KW-0519">Myristate</keyword>
<dbReference type="GO" id="GO:0005509">
    <property type="term" value="F:calcium ion binding"/>
    <property type="evidence" value="ECO:0007669"/>
    <property type="project" value="InterPro"/>
</dbReference>
<dbReference type="Gene3D" id="1.10.238.10">
    <property type="entry name" value="EF-hand"/>
    <property type="match status" value="1"/>
</dbReference>
<feature type="domain" description="EF-hand" evidence="7">
    <location>
        <begin position="96"/>
        <end position="131"/>
    </location>
</feature>
<accession>A0A0V0J9V2</accession>
<organism evidence="8">
    <name type="scientific">Schistocephalus solidus</name>
    <name type="common">Tapeworm</name>
    <dbReference type="NCBI Taxonomy" id="70667"/>
    <lineage>
        <taxon>Eukaryota</taxon>
        <taxon>Metazoa</taxon>
        <taxon>Spiralia</taxon>
        <taxon>Lophotrochozoa</taxon>
        <taxon>Platyhelminthes</taxon>
        <taxon>Cestoda</taxon>
        <taxon>Eucestoda</taxon>
        <taxon>Diphyllobothriidea</taxon>
        <taxon>Diphyllobothriidae</taxon>
        <taxon>Schistocephalus</taxon>
    </lineage>
</organism>
<evidence type="ECO:0000256" key="2">
    <source>
        <dbReference type="ARBA" id="ARBA00022707"/>
    </source>
</evidence>
<evidence type="ECO:0000256" key="5">
    <source>
        <dbReference type="ARBA" id="ARBA00022837"/>
    </source>
</evidence>
<dbReference type="InterPro" id="IPR028846">
    <property type="entry name" value="Recoverin"/>
</dbReference>
<feature type="domain" description="EF-hand" evidence="7">
    <location>
        <begin position="146"/>
        <end position="181"/>
    </location>
</feature>
<gene>
    <name evidence="8" type="primary">NCAH</name>
    <name evidence="8" type="ORF">TR106985</name>
</gene>
<evidence type="ECO:0000256" key="1">
    <source>
        <dbReference type="ARBA" id="ARBA00006049"/>
    </source>
</evidence>
<dbReference type="FunFam" id="1.10.238.10:FF:000009">
    <property type="entry name" value="Visinin-like protein 1"/>
    <property type="match status" value="1"/>
</dbReference>
<dbReference type="InterPro" id="IPR011992">
    <property type="entry name" value="EF-hand-dom_pair"/>
</dbReference>
<evidence type="ECO:0000256" key="3">
    <source>
        <dbReference type="ARBA" id="ARBA00022723"/>
    </source>
</evidence>
<keyword evidence="3" id="KW-0479">Metal-binding</keyword>
<dbReference type="CDD" id="cd00051">
    <property type="entry name" value="EFh"/>
    <property type="match status" value="2"/>
</dbReference>
<dbReference type="AlphaFoldDB" id="A0A0V0J9V2"/>
<dbReference type="Pfam" id="PF13202">
    <property type="entry name" value="EF-hand_5"/>
    <property type="match status" value="1"/>
</dbReference>